<sequence length="568" mass="64838">MNETKTCGYKSGYKMSKPGEKCVATSPSIPFLKGVRVELEKKFSSKCIKIDIENWYYLGSDMIQNIEHVKFCATQLPLKLQNVEIPTDKQQYDTRLQIRNEVRQCDFILYFPTWSPGSQSLAKGQRDNILSTEILLTLQTLETLSVYHSFHALGGSNGALDKTLIALDGSFEWDRGKRIGSLDNSQKYKDVERKEDSTKQINSRDSSLNLFKSLNLRRVRSLQQRVRSSSDTDDYLVCNITSSDQSRDGIEYLTNRFEPLDPKFTGISDGAPNCTTGLNEGVFERFASTTFGVETTLPGRNIKFRKYVCFDTVWAEDFPIKARVSRKEESTWYVVVDEDEDVSKIKVESYERCFQKGISFGKDARYIITKLQEFFSIKFDFSPTGLPKSENILYKRRENDQAEFDNGFHSPEIQFIMRPRIYTQRIGTKTPVEIYRRYGESRYDEDPEEKSNMYKRPTIPRLRVSNTRPAQAASGCAPSVEVLLICDVAANKAECGNTARRGGCWASLSGGSYNSKRLGFRQTLRRRLTDLCQLRIGVFSSDDFDGINPVGSPLPFQSLCSRIKHVEL</sequence>
<accession>A0A0M8ZZ33</accession>
<evidence type="ECO:0000313" key="2">
    <source>
        <dbReference type="Proteomes" id="UP000053105"/>
    </source>
</evidence>
<protein>
    <submittedName>
        <fullName evidence="1">Uncharacterized protein</fullName>
    </submittedName>
</protein>
<evidence type="ECO:0000313" key="1">
    <source>
        <dbReference type="EMBL" id="KOX74040.1"/>
    </source>
</evidence>
<dbReference type="AlphaFoldDB" id="A0A0M8ZZ33"/>
<dbReference type="Proteomes" id="UP000053105">
    <property type="component" value="Unassembled WGS sequence"/>
</dbReference>
<gene>
    <name evidence="1" type="ORF">WN51_14120</name>
</gene>
<reference evidence="1 2" key="1">
    <citation type="submission" date="2015-07" db="EMBL/GenBank/DDBJ databases">
        <title>The genome of Melipona quadrifasciata.</title>
        <authorList>
            <person name="Pan H."/>
            <person name="Kapheim K."/>
        </authorList>
    </citation>
    <scope>NUCLEOTIDE SEQUENCE [LARGE SCALE GENOMIC DNA]</scope>
    <source>
        <strain evidence="1">0111107301</strain>
        <tissue evidence="1">Whole body</tissue>
    </source>
</reference>
<organism evidence="1 2">
    <name type="scientific">Melipona quadrifasciata</name>
    <dbReference type="NCBI Taxonomy" id="166423"/>
    <lineage>
        <taxon>Eukaryota</taxon>
        <taxon>Metazoa</taxon>
        <taxon>Ecdysozoa</taxon>
        <taxon>Arthropoda</taxon>
        <taxon>Hexapoda</taxon>
        <taxon>Insecta</taxon>
        <taxon>Pterygota</taxon>
        <taxon>Neoptera</taxon>
        <taxon>Endopterygota</taxon>
        <taxon>Hymenoptera</taxon>
        <taxon>Apocrita</taxon>
        <taxon>Aculeata</taxon>
        <taxon>Apoidea</taxon>
        <taxon>Anthophila</taxon>
        <taxon>Apidae</taxon>
        <taxon>Melipona</taxon>
    </lineage>
</organism>
<proteinExistence type="predicted"/>
<name>A0A0M8ZZ33_9HYME</name>
<dbReference type="EMBL" id="KQ435794">
    <property type="protein sequence ID" value="KOX74040.1"/>
    <property type="molecule type" value="Genomic_DNA"/>
</dbReference>
<keyword evidence="2" id="KW-1185">Reference proteome</keyword>